<dbReference type="Proteomes" id="UP001296104">
    <property type="component" value="Unassembled WGS sequence"/>
</dbReference>
<reference evidence="1" key="1">
    <citation type="submission" date="2023-11" db="EMBL/GenBank/DDBJ databases">
        <authorList>
            <person name="Alioto T."/>
            <person name="Alioto T."/>
            <person name="Gomez Garrido J."/>
        </authorList>
    </citation>
    <scope>NUCLEOTIDE SEQUENCE</scope>
</reference>
<dbReference type="EMBL" id="CAVMBE010000040">
    <property type="protein sequence ID" value="CAK4030761.1"/>
    <property type="molecule type" value="Genomic_DNA"/>
</dbReference>
<sequence length="261" mass="27027">MFAEPRLQALTVPATLLARDPAWVNCTTDLSGCYDPPSADTMEGVAAGITLPRRPGLTVESLTPSGSSPVVTLPSAGTVTSLPQALSENLGSSETVSLNVTFSAAMEVASTLQLSLDRPIVALAGGPGLLQSQGIGNDATSILAATSGQKTAAPFQGQAPATSLRAADLPTATTIANQIDVAAISLLHTFRVPVLVIPKTKCSTIQAIETSTPELIVPIQGPEALDISSERRKAHSDIRISRNVFLAVCFETSAPIEFLVE</sequence>
<proteinExistence type="predicted"/>
<evidence type="ECO:0000313" key="2">
    <source>
        <dbReference type="Proteomes" id="UP001296104"/>
    </source>
</evidence>
<organism evidence="1 2">
    <name type="scientific">Lecanosticta acicola</name>
    <dbReference type="NCBI Taxonomy" id="111012"/>
    <lineage>
        <taxon>Eukaryota</taxon>
        <taxon>Fungi</taxon>
        <taxon>Dikarya</taxon>
        <taxon>Ascomycota</taxon>
        <taxon>Pezizomycotina</taxon>
        <taxon>Dothideomycetes</taxon>
        <taxon>Dothideomycetidae</taxon>
        <taxon>Mycosphaerellales</taxon>
        <taxon>Mycosphaerellaceae</taxon>
        <taxon>Lecanosticta</taxon>
    </lineage>
</organism>
<name>A0AAI8Z1N0_9PEZI</name>
<keyword evidence="2" id="KW-1185">Reference proteome</keyword>
<comment type="caution">
    <text evidence="1">The sequence shown here is derived from an EMBL/GenBank/DDBJ whole genome shotgun (WGS) entry which is preliminary data.</text>
</comment>
<evidence type="ECO:0000313" key="1">
    <source>
        <dbReference type="EMBL" id="CAK4030761.1"/>
    </source>
</evidence>
<dbReference type="AlphaFoldDB" id="A0AAI8Z1N0"/>
<accession>A0AAI8Z1N0</accession>
<protein>
    <submittedName>
        <fullName evidence="1">Uncharacterized protein</fullName>
    </submittedName>
</protein>
<gene>
    <name evidence="1" type="ORF">LECACI_7A005919</name>
</gene>